<feature type="transmembrane region" description="Helical" evidence="22">
    <location>
        <begin position="1356"/>
        <end position="1378"/>
    </location>
</feature>
<keyword evidence="25" id="KW-1185">Reference proteome</keyword>
<evidence type="ECO:0000256" key="2">
    <source>
        <dbReference type="ARBA" id="ARBA00007995"/>
    </source>
</evidence>
<dbReference type="Gene3D" id="3.40.605.10">
    <property type="entry name" value="Aldehyde Dehydrogenase, Chain A, domain 1"/>
    <property type="match status" value="2"/>
</dbReference>
<evidence type="ECO:0000313" key="25">
    <source>
        <dbReference type="Proteomes" id="UP001166674"/>
    </source>
</evidence>
<dbReference type="InterPro" id="IPR037022">
    <property type="entry name" value="Formyl_trans_C_sf"/>
</dbReference>
<dbReference type="FunFam" id="1.10.357.20:FF:000001">
    <property type="entry name" value="Solute carrier family 41 member 2"/>
    <property type="match status" value="1"/>
</dbReference>
<evidence type="ECO:0000259" key="23">
    <source>
        <dbReference type="PROSITE" id="PS50075"/>
    </source>
</evidence>
<dbReference type="GO" id="GO:0016155">
    <property type="term" value="F:formyltetrahydrofolate dehydrogenase activity"/>
    <property type="evidence" value="ECO:0007669"/>
    <property type="project" value="UniProtKB-EC"/>
</dbReference>
<evidence type="ECO:0000256" key="21">
    <source>
        <dbReference type="SAM" id="MobiDB-lite"/>
    </source>
</evidence>
<dbReference type="InterPro" id="IPR015590">
    <property type="entry name" value="Aldehyde_DH_dom"/>
</dbReference>
<evidence type="ECO:0000313" key="24">
    <source>
        <dbReference type="EMBL" id="MBZ3876488.1"/>
    </source>
</evidence>
<dbReference type="GO" id="GO:0016620">
    <property type="term" value="F:oxidoreductase activity, acting on the aldehyde or oxo group of donors, NAD or NADP as acceptor"/>
    <property type="evidence" value="ECO:0007669"/>
    <property type="project" value="InterPro"/>
</dbReference>
<evidence type="ECO:0000256" key="4">
    <source>
        <dbReference type="ARBA" id="ARBA00009986"/>
    </source>
</evidence>
<dbReference type="Gene3D" id="1.10.1200.10">
    <property type="entry name" value="ACP-like"/>
    <property type="match status" value="1"/>
</dbReference>
<dbReference type="SUPFAM" id="SSF161093">
    <property type="entry name" value="MgtE membrane domain-like"/>
    <property type="match status" value="2"/>
</dbReference>
<keyword evidence="12" id="KW-0521">NADP</keyword>
<dbReference type="Proteomes" id="UP001166674">
    <property type="component" value="Unassembled WGS sequence"/>
</dbReference>
<comment type="similarity">
    <text evidence="2">In the C-terminal section; belongs to the aldehyde dehydrogenase family. ALDH1L subfamily.</text>
</comment>
<dbReference type="PROSITE" id="PS00070">
    <property type="entry name" value="ALDEHYDE_DEHYDR_CYS"/>
    <property type="match status" value="1"/>
</dbReference>
<dbReference type="Gene3D" id="3.10.25.10">
    <property type="entry name" value="Formyl transferase, C-terminal domain"/>
    <property type="match status" value="1"/>
</dbReference>
<dbReference type="Gene3D" id="1.10.357.20">
    <property type="entry name" value="SLC41 divalent cation transporters, integral membrane domain"/>
    <property type="match status" value="2"/>
</dbReference>
<evidence type="ECO:0000256" key="14">
    <source>
        <dbReference type="ARBA" id="ARBA00023002"/>
    </source>
</evidence>
<dbReference type="FunFam" id="3.40.605.10:FF:000029">
    <property type="entry name" value="Aldehyde dehydrogenase, mitochondrial"/>
    <property type="match status" value="1"/>
</dbReference>
<dbReference type="InterPro" id="IPR005793">
    <property type="entry name" value="Formyl_trans_C"/>
</dbReference>
<dbReference type="Pfam" id="PF01769">
    <property type="entry name" value="MgtE"/>
    <property type="match status" value="2"/>
</dbReference>
<keyword evidence="13 22" id="KW-1133">Transmembrane helix</keyword>
<dbReference type="PROSITE" id="PS50075">
    <property type="entry name" value="CARRIER"/>
    <property type="match status" value="1"/>
</dbReference>
<keyword evidence="11" id="KW-0460">Magnesium</keyword>
<dbReference type="InterPro" id="IPR001555">
    <property type="entry name" value="GART_AS"/>
</dbReference>
<dbReference type="SUPFAM" id="SSF53328">
    <property type="entry name" value="Formyltransferase"/>
    <property type="match status" value="1"/>
</dbReference>
<evidence type="ECO:0000256" key="12">
    <source>
        <dbReference type="ARBA" id="ARBA00022857"/>
    </source>
</evidence>
<feature type="transmembrane region" description="Helical" evidence="22">
    <location>
        <begin position="1617"/>
        <end position="1635"/>
    </location>
</feature>
<dbReference type="FunFam" id="3.40.605.10:FF:000038">
    <property type="entry name" value="Aldehyde dehydrogenase 1 family member L1"/>
    <property type="match status" value="1"/>
</dbReference>
<dbReference type="PANTHER" id="PTHR11699">
    <property type="entry name" value="ALDEHYDE DEHYDROGENASE-RELATED"/>
    <property type="match status" value="1"/>
</dbReference>
<evidence type="ECO:0000256" key="17">
    <source>
        <dbReference type="ARBA" id="ARBA00023136"/>
    </source>
</evidence>
<evidence type="ECO:0000256" key="22">
    <source>
        <dbReference type="SAM" id="Phobius"/>
    </source>
</evidence>
<dbReference type="Pfam" id="PF00171">
    <property type="entry name" value="Aldedh"/>
    <property type="match status" value="1"/>
</dbReference>
<comment type="similarity">
    <text evidence="4 20">Belongs to the aldehyde dehydrogenase family.</text>
</comment>
<evidence type="ECO:0000256" key="9">
    <source>
        <dbReference type="ARBA" id="ARBA00022563"/>
    </source>
</evidence>
<feature type="active site" evidence="19">
    <location>
        <position position="747"/>
    </location>
</feature>
<name>A0AA41MR63_SCICA</name>
<dbReference type="InterPro" id="IPR036739">
    <property type="entry name" value="SLC41_membr_dom_sf"/>
</dbReference>
<keyword evidence="8" id="KW-0597">Phosphoprotein</keyword>
<protein>
    <submittedName>
        <fullName evidence="24">Cytosolic 10-formyltetrahydrofolate dehydrogenase</fullName>
    </submittedName>
</protein>
<evidence type="ECO:0000256" key="3">
    <source>
        <dbReference type="ARBA" id="ARBA00009749"/>
    </source>
</evidence>
<dbReference type="CDD" id="cd08647">
    <property type="entry name" value="FMT_core_FDH_N"/>
    <property type="match status" value="1"/>
</dbReference>
<dbReference type="EMBL" id="JAATJV010275624">
    <property type="protein sequence ID" value="MBZ3876488.1"/>
    <property type="molecule type" value="Genomic_DNA"/>
</dbReference>
<dbReference type="Pfam" id="PF00551">
    <property type="entry name" value="Formyl_trans_N"/>
    <property type="match status" value="1"/>
</dbReference>
<feature type="transmembrane region" description="Helical" evidence="22">
    <location>
        <begin position="1390"/>
        <end position="1417"/>
    </location>
</feature>
<proteinExistence type="inferred from homology"/>
<feature type="region of interest" description="Disordered" evidence="21">
    <location>
        <begin position="994"/>
        <end position="1026"/>
    </location>
</feature>
<accession>A0AA41MR63</accession>
<keyword evidence="7" id="KW-0596">Phosphopantetheine</keyword>
<dbReference type="InterPro" id="IPR016163">
    <property type="entry name" value="Ald_DH_C"/>
</dbReference>
<comment type="similarity">
    <text evidence="3">Belongs to the SLC41A transporter family.</text>
</comment>
<dbReference type="InterPro" id="IPR006667">
    <property type="entry name" value="SLC41_membr_dom"/>
</dbReference>
<dbReference type="InterPro" id="IPR016162">
    <property type="entry name" value="Ald_DH_N"/>
</dbReference>
<evidence type="ECO:0000256" key="1">
    <source>
        <dbReference type="ARBA" id="ARBA00004141"/>
    </source>
</evidence>
<feature type="domain" description="Carrier" evidence="23">
    <location>
        <begin position="354"/>
        <end position="430"/>
    </location>
</feature>
<dbReference type="CDD" id="cd07140">
    <property type="entry name" value="ALDH_F1L_FTFDH"/>
    <property type="match status" value="1"/>
</dbReference>
<keyword evidence="15" id="KW-0520">NAD</keyword>
<dbReference type="SUPFAM" id="SSF53720">
    <property type="entry name" value="ALDH-like"/>
    <property type="match status" value="1"/>
</dbReference>
<dbReference type="FunFam" id="1.10.357.20:FF:000002">
    <property type="entry name" value="Solute carrier family 41, member 2"/>
    <property type="match status" value="1"/>
</dbReference>
<dbReference type="SUPFAM" id="SSF47336">
    <property type="entry name" value="ACP-like"/>
    <property type="match status" value="1"/>
</dbReference>
<comment type="subcellular location">
    <subcellularLocation>
        <location evidence="1">Membrane</location>
        <topology evidence="1">Multi-pass membrane protein</topology>
    </subcellularLocation>
</comment>
<dbReference type="FunFam" id="3.10.25.10:FF:000002">
    <property type="entry name" value="10-formyltetrahydrofolate dehydrogenase"/>
    <property type="match status" value="1"/>
</dbReference>
<dbReference type="FunFam" id="3.40.309.10:FF:000008">
    <property type="entry name" value="Cytosolic 10-formyltetrahydrofolate dehydrogenase"/>
    <property type="match status" value="1"/>
</dbReference>
<evidence type="ECO:0000256" key="6">
    <source>
        <dbReference type="ARBA" id="ARBA00022448"/>
    </source>
</evidence>
<dbReference type="FunFam" id="3.40.50.170:FF:000002">
    <property type="entry name" value="10-formyltetrahydrofolate dehydrogenase"/>
    <property type="match status" value="1"/>
</dbReference>
<evidence type="ECO:0000256" key="18">
    <source>
        <dbReference type="ARBA" id="ARBA00048239"/>
    </source>
</evidence>
<dbReference type="Pfam" id="PF02911">
    <property type="entry name" value="Formyl_trans_C"/>
    <property type="match status" value="1"/>
</dbReference>
<dbReference type="InterPro" id="IPR016160">
    <property type="entry name" value="Ald_DH_CS_CYS"/>
</dbReference>
<evidence type="ECO:0000256" key="19">
    <source>
        <dbReference type="PROSITE-ProRule" id="PRU10007"/>
    </source>
</evidence>
<evidence type="ECO:0000256" key="16">
    <source>
        <dbReference type="ARBA" id="ARBA00023065"/>
    </source>
</evidence>
<feature type="region of interest" description="Disordered" evidence="21">
    <location>
        <begin position="579"/>
        <end position="626"/>
    </location>
</feature>
<sequence length="1690" mass="184146">TMKIAVIGQSLFGQEVYCHLRKEGHEIVGVFTVPDKDGKADPLGVEAEKDGVPVFKFPRWRARGQALPDVVAKYQALGAELNVLPFCSQFIPMEIINAPRHGSIIYHPSLLPRHRGASAINWTLIHGDKKGGFTIFWADDGLDTGDLLLQKECEVLPDDTVSTLYNRFLFPEGVKGMVQAVRLISEGKAPRLPQPEEGASYEGIQKKEAAKINWDQPAEALHNWIRGNDKVPGAWTEACGQTLTFFNSTLNTAGLVPEGEVLAIPGAHRPGVVTKAGLLLFGNDDKMVITLAHAPPTTFPPSGSDQIPREGAIPGRWQKQGELLVKNIQLEDGKMIPASQFFKGAANSALELTEEELVTAEAVRDAWKRILPNVLEVEDGTDFFKSGAASVDVVRLVEEVKELCDLPLENEDVYMATTFGDFIQLLVRRLRGEDEAEEVPIDYVEKQVNKLELRMPHQLFIGGTFVDAEGGKTYDTINPTDGSVLCQVSLAQVSDVDKAVAAAKEAFENGLWGKISARDRGRLLYRLADLMEQHQEELATIEALDAGAVYTLALKTHVGMSIQTFRYFAGWCDKIQRREEEEEMEEEMEEEEEREEEREEEKEMEEEMEEEEEMEGSTIPINQARPNRNLTLTKKEPVGVCGIIIPWNYPLMMLSWKTAACLAAGNTVVIKPAQVTPLTALKFAELTVKAGIPKGVINILPGSGSLVGQRLADHPDVRKIGFTGSTEVGKHIMKSCALSNVKKVSLELGGKSPLLIFADCDLNKAVQMGMSSVFFNKGENCIAAGRLFVEDSVHDQFVRKVVEEVGKMKIGDPLDRDTNHGPQNHQAHLKKLLEYCRRGVAEGATLVCGGNQVPRPGFFFEPTVFTDVEDHMFIAKEESFGPVMIISRFADGDMDAVLTRANATEFGLASGVFTRDINKALYVSDKLAAGTVFVNTYNKTDVAAPFGGFKQSGFGKDLGSRCQGLGCVQMEATETRQRRLEGCGRLEDLKVSPTLSTGSLPVTSEDGLQGVPESQSVSPKPQEAEPSRERALAIGLQVTVPFILAGLGLSWAGVLLNYFQPLPVAMSPGHGHRGDRRACILPGDLQSLDLDRRDRRPLRPLSANGRAARAHCREAADLGLDSHPAQASVGWALDAVKVAAEDRESPWQADRGSWELLGRLSAWTLGKGVQRGRREAGPAGARECGGRVAMVVTQLNLQLRFQGRKLRGVRCELIRCPRGASPETFLGTTCQVTAPMLLSGLGMMAAGLLMNAVQAFDAMTLCGSRELLLQFSIAHSDSAAWLDWWPASSPSPLLRARGTRRWPVFVEVKDLLTLVPPLVGLKGNLEMTLASRLSTAANTGQIDDPKEKHRVISSNLALVQLQATVVGLLAAIAALLLGVATREGLDLSKVTLLCASSVITAFLAAFALGVLMVCIVVGARKLGLNPDNIATPIAASLGDLITLSILAVVSSFFYRHTDSWFLSPLVCLGLVALTPLWVVIIRRNPPITKILKFGWVPIVLAMVISSFGGLILSRTLSEQPYEGMAVFTPVLCGVGGNLVAIQTSRISTHLHTWSTPGVLPPQMKKFWPNPCSTFCTSEANARSARILLLLVVPGHLMFYYIICLAEGPSVTSSKSFVVLYLLAGLLQVTILLYLAEVTVRLTWHQALDPDSHCIPYLTGLGDLLGTGLLALCFLLNWFLRGASEWIPGPP</sequence>
<evidence type="ECO:0000256" key="13">
    <source>
        <dbReference type="ARBA" id="ARBA00022989"/>
    </source>
</evidence>
<feature type="non-terminal residue" evidence="24">
    <location>
        <position position="1"/>
    </location>
</feature>
<dbReference type="CDD" id="cd08703">
    <property type="entry name" value="FDH_Hydrolase_C"/>
    <property type="match status" value="1"/>
</dbReference>
<dbReference type="InterPro" id="IPR016161">
    <property type="entry name" value="Ald_DH/histidinol_DH"/>
</dbReference>
<feature type="transmembrane region" description="Helical" evidence="22">
    <location>
        <begin position="1524"/>
        <end position="1541"/>
    </location>
</feature>
<dbReference type="FunFam" id="1.10.1200.10:FF:000002">
    <property type="entry name" value="10-formyltetrahydrofolate dehydrogenase"/>
    <property type="match status" value="1"/>
</dbReference>
<dbReference type="GO" id="GO:0015693">
    <property type="term" value="P:magnesium ion transport"/>
    <property type="evidence" value="ECO:0007669"/>
    <property type="project" value="UniProtKB-ARBA"/>
</dbReference>
<keyword evidence="9" id="KW-0554">One-carbon metabolism</keyword>
<dbReference type="SUPFAM" id="SSF50486">
    <property type="entry name" value="FMT C-terminal domain-like"/>
    <property type="match status" value="1"/>
</dbReference>
<evidence type="ECO:0000256" key="11">
    <source>
        <dbReference type="ARBA" id="ARBA00022842"/>
    </source>
</evidence>
<comment type="similarity">
    <text evidence="5">In the N-terminal section; belongs to the GART family.</text>
</comment>
<keyword evidence="6" id="KW-0813">Transport</keyword>
<dbReference type="PROSITE" id="PS00373">
    <property type="entry name" value="GART"/>
    <property type="match status" value="1"/>
</dbReference>
<keyword evidence="10 22" id="KW-0812">Transmembrane</keyword>
<dbReference type="InterPro" id="IPR036477">
    <property type="entry name" value="Formyl_transf_N_sf"/>
</dbReference>
<evidence type="ECO:0000256" key="5">
    <source>
        <dbReference type="ARBA" id="ARBA00010978"/>
    </source>
</evidence>
<feature type="transmembrane region" description="Helical" evidence="22">
    <location>
        <begin position="1493"/>
        <end position="1512"/>
    </location>
</feature>
<dbReference type="InterPro" id="IPR002376">
    <property type="entry name" value="Formyl_transf_N"/>
</dbReference>
<dbReference type="InterPro" id="IPR036736">
    <property type="entry name" value="ACP-like_sf"/>
</dbReference>
<evidence type="ECO:0000256" key="7">
    <source>
        <dbReference type="ARBA" id="ARBA00022450"/>
    </source>
</evidence>
<feature type="transmembrane region" description="Helical" evidence="22">
    <location>
        <begin position="1586"/>
        <end position="1605"/>
    </location>
</feature>
<comment type="catalytic activity">
    <reaction evidence="18">
        <text>(6R)-10-formyltetrahydrofolate + NADP(+) + H2O = (6S)-5,6,7,8-tetrahydrofolate + CO2 + NADPH + H(+)</text>
        <dbReference type="Rhea" id="RHEA:10180"/>
        <dbReference type="ChEBI" id="CHEBI:15377"/>
        <dbReference type="ChEBI" id="CHEBI:15378"/>
        <dbReference type="ChEBI" id="CHEBI:16526"/>
        <dbReference type="ChEBI" id="CHEBI:57453"/>
        <dbReference type="ChEBI" id="CHEBI:57783"/>
        <dbReference type="ChEBI" id="CHEBI:58349"/>
        <dbReference type="ChEBI" id="CHEBI:195366"/>
        <dbReference type="EC" id="1.5.1.6"/>
    </reaction>
    <physiologicalReaction direction="left-to-right" evidence="18">
        <dbReference type="Rhea" id="RHEA:10181"/>
    </physiologicalReaction>
</comment>
<organism evidence="24 25">
    <name type="scientific">Sciurus carolinensis</name>
    <name type="common">Eastern gray squirrel</name>
    <dbReference type="NCBI Taxonomy" id="30640"/>
    <lineage>
        <taxon>Eukaryota</taxon>
        <taxon>Metazoa</taxon>
        <taxon>Chordata</taxon>
        <taxon>Craniata</taxon>
        <taxon>Vertebrata</taxon>
        <taxon>Euteleostomi</taxon>
        <taxon>Mammalia</taxon>
        <taxon>Eutheria</taxon>
        <taxon>Euarchontoglires</taxon>
        <taxon>Glires</taxon>
        <taxon>Rodentia</taxon>
        <taxon>Sciuromorpha</taxon>
        <taxon>Sciuridae</taxon>
        <taxon>Sciurinae</taxon>
        <taxon>Sciurini</taxon>
        <taxon>Sciurus</taxon>
    </lineage>
</organism>
<evidence type="ECO:0000256" key="10">
    <source>
        <dbReference type="ARBA" id="ARBA00022692"/>
    </source>
</evidence>
<evidence type="ECO:0000256" key="20">
    <source>
        <dbReference type="RuleBase" id="RU003345"/>
    </source>
</evidence>
<keyword evidence="16" id="KW-0406">Ion transport</keyword>
<keyword evidence="17 22" id="KW-0472">Membrane</keyword>
<gene>
    <name evidence="24" type="ORF">SUZIE_138190</name>
</gene>
<dbReference type="GO" id="GO:0016020">
    <property type="term" value="C:membrane"/>
    <property type="evidence" value="ECO:0007669"/>
    <property type="project" value="UniProtKB-SubCell"/>
</dbReference>
<keyword evidence="14 20" id="KW-0560">Oxidoreductase</keyword>
<evidence type="ECO:0000256" key="8">
    <source>
        <dbReference type="ARBA" id="ARBA00022553"/>
    </source>
</evidence>
<dbReference type="GO" id="GO:0006730">
    <property type="term" value="P:one-carbon metabolic process"/>
    <property type="evidence" value="ECO:0007669"/>
    <property type="project" value="UniProtKB-KW"/>
</dbReference>
<dbReference type="PROSITE" id="PS00687">
    <property type="entry name" value="ALDEHYDE_DEHYDR_GLU"/>
    <property type="match status" value="1"/>
</dbReference>
<feature type="compositionally biased region" description="Acidic residues" evidence="21">
    <location>
        <begin position="580"/>
        <end position="615"/>
    </location>
</feature>
<comment type="caution">
    <text evidence="24">The sequence shown here is derived from an EMBL/GenBank/DDBJ whole genome shotgun (WGS) entry which is preliminary data.</text>
</comment>
<dbReference type="InterPro" id="IPR011034">
    <property type="entry name" value="Formyl_transferase-like_C_sf"/>
</dbReference>
<feature type="transmembrane region" description="Helical" evidence="22">
    <location>
        <begin position="1656"/>
        <end position="1679"/>
    </location>
</feature>
<feature type="transmembrane region" description="Helical" evidence="22">
    <location>
        <begin position="1429"/>
        <end position="1454"/>
    </location>
</feature>
<dbReference type="GO" id="GO:0008324">
    <property type="term" value="F:monoatomic cation transmembrane transporter activity"/>
    <property type="evidence" value="ECO:0007669"/>
    <property type="project" value="InterPro"/>
</dbReference>
<dbReference type="InterPro" id="IPR029510">
    <property type="entry name" value="Ald_DH_CS_GLU"/>
</dbReference>
<dbReference type="Gene3D" id="3.40.309.10">
    <property type="entry name" value="Aldehyde Dehydrogenase, Chain A, domain 2"/>
    <property type="match status" value="1"/>
</dbReference>
<dbReference type="GO" id="GO:0009258">
    <property type="term" value="P:10-formyltetrahydrofolate catabolic process"/>
    <property type="evidence" value="ECO:0007669"/>
    <property type="project" value="UniProtKB-ARBA"/>
</dbReference>
<dbReference type="Pfam" id="PF00550">
    <property type="entry name" value="PP-binding"/>
    <property type="match status" value="1"/>
</dbReference>
<reference evidence="24" key="1">
    <citation type="submission" date="2020-03" db="EMBL/GenBank/DDBJ databases">
        <title>Studies in the Genomics of Life Span.</title>
        <authorList>
            <person name="Glass D."/>
        </authorList>
    </citation>
    <scope>NUCLEOTIDE SEQUENCE</scope>
    <source>
        <strain evidence="24">SUZIE</strain>
        <tissue evidence="24">Muscle</tissue>
    </source>
</reference>
<evidence type="ECO:0000256" key="15">
    <source>
        <dbReference type="ARBA" id="ARBA00023027"/>
    </source>
</evidence>
<dbReference type="Gene3D" id="3.40.50.170">
    <property type="entry name" value="Formyl transferase, N-terminal domain"/>
    <property type="match status" value="1"/>
</dbReference>
<dbReference type="InterPro" id="IPR009081">
    <property type="entry name" value="PP-bd_ACP"/>
</dbReference>
<feature type="transmembrane region" description="Helical" evidence="22">
    <location>
        <begin position="1460"/>
        <end position="1481"/>
    </location>
</feature>